<keyword evidence="2" id="KW-0604">Photosystem II</keyword>
<dbReference type="Pfam" id="PF14870">
    <property type="entry name" value="PSII_BNR"/>
    <property type="match status" value="2"/>
</dbReference>
<feature type="domain" description="Photosynthesis system II assembly factor Ycf48/Hcf136-like" evidence="3">
    <location>
        <begin position="130"/>
        <end position="280"/>
    </location>
</feature>
<keyword evidence="1" id="KW-0602">Photosynthesis</keyword>
<dbReference type="PATRIC" id="fig|94132.3.peg.3371"/>
<gene>
    <name evidence="4" type="ORF">UC35_16520</name>
</gene>
<name>A0A127JZZ6_9BURK</name>
<keyword evidence="5" id="KW-1185">Reference proteome</keyword>
<dbReference type="Proteomes" id="UP000070433">
    <property type="component" value="Chromosome"/>
</dbReference>
<sequence>MALWTATLAGSALAEPVFQSPLALPATKSELAIRAPLNAVAMAGPRLVVAGQRGHILHSDDGKTWAQAEVPLSADLTALSFPTPKLGWAVGHEGSVLHTGDGGASWQRQLDGKRIADLLAKHTGQPANPDQPLLDVWFENEKQGFAIGAFNLILRTEDGGKNWTPWLDRVDNPKAMHLYAIRPAGGTLFMVGEQGLVLKLDRERQRFVRVALPYQGTLFGVTGNANMAVVFGLRGNAWRTTDGGASWSKVETGVAAGISGGVARADGSVVLVSQAGQVLLSPDDGATFRRIPLLNPAPVFALADAGKGHVAMAGLGGVRLEELK</sequence>
<dbReference type="PANTHER" id="PTHR47199:SF2">
    <property type="entry name" value="PHOTOSYSTEM II STABILITY_ASSEMBLY FACTOR HCF136, CHLOROPLASTIC"/>
    <property type="match status" value="1"/>
</dbReference>
<keyword evidence="4" id="KW-0378">Hydrolase</keyword>
<feature type="domain" description="Photosynthesis system II assembly factor Ycf48/Hcf136-like" evidence="3">
    <location>
        <begin position="63"/>
        <end position="110"/>
    </location>
</feature>
<dbReference type="InterPro" id="IPR028203">
    <property type="entry name" value="PSII_CF48-like_dom"/>
</dbReference>
<protein>
    <submittedName>
        <fullName evidence="4">Glycosyl hydrolase</fullName>
    </submittedName>
</protein>
<accession>A0A127JZZ6</accession>
<proteinExistence type="predicted"/>
<dbReference type="GO" id="GO:0016787">
    <property type="term" value="F:hydrolase activity"/>
    <property type="evidence" value="ECO:0007669"/>
    <property type="project" value="UniProtKB-KW"/>
</dbReference>
<dbReference type="EMBL" id="CP010951">
    <property type="protein sequence ID" value="AMO25514.1"/>
    <property type="molecule type" value="Genomic_DNA"/>
</dbReference>
<reference evidence="4 5" key="1">
    <citation type="journal article" date="2014" name="Int. J. Syst. Evol. Microbiol.">
        <title>Ramlibacter solisilvae sp. nov., isolated from forest soil, and emended description of the genus Ramlibacter.</title>
        <authorList>
            <person name="Lee H.J."/>
            <person name="Lee S.H."/>
            <person name="Lee S.S."/>
            <person name="Lee J.S."/>
            <person name="Kim Y."/>
            <person name="Kim S.C."/>
            <person name="Jeon C.O."/>
        </authorList>
    </citation>
    <scope>NUCLEOTIDE SEQUENCE [LARGE SCALE GENOMIC DNA]</scope>
    <source>
        <strain evidence="4 5">5-10</strain>
    </source>
</reference>
<dbReference type="SUPFAM" id="SSF110296">
    <property type="entry name" value="Oligoxyloglucan reducing end-specific cellobiohydrolase"/>
    <property type="match status" value="1"/>
</dbReference>
<evidence type="ECO:0000259" key="3">
    <source>
        <dbReference type="Pfam" id="PF14870"/>
    </source>
</evidence>
<dbReference type="InterPro" id="IPR015943">
    <property type="entry name" value="WD40/YVTN_repeat-like_dom_sf"/>
</dbReference>
<dbReference type="PANTHER" id="PTHR47199">
    <property type="entry name" value="PHOTOSYSTEM II STABILITY/ASSEMBLY FACTOR HCF136, CHLOROPLASTIC"/>
    <property type="match status" value="1"/>
</dbReference>
<dbReference type="Gene3D" id="2.130.10.10">
    <property type="entry name" value="YVTN repeat-like/Quinoprotein amine dehydrogenase"/>
    <property type="match status" value="1"/>
</dbReference>
<dbReference type="GO" id="GO:0009523">
    <property type="term" value="C:photosystem II"/>
    <property type="evidence" value="ECO:0007669"/>
    <property type="project" value="UniProtKB-KW"/>
</dbReference>
<evidence type="ECO:0000256" key="1">
    <source>
        <dbReference type="ARBA" id="ARBA00022531"/>
    </source>
</evidence>
<dbReference type="GO" id="GO:0015979">
    <property type="term" value="P:photosynthesis"/>
    <property type="evidence" value="ECO:0007669"/>
    <property type="project" value="UniProtKB-KW"/>
</dbReference>
<organism evidence="4 5">
    <name type="scientific">Ramlibacter tataouinensis</name>
    <dbReference type="NCBI Taxonomy" id="94132"/>
    <lineage>
        <taxon>Bacteria</taxon>
        <taxon>Pseudomonadati</taxon>
        <taxon>Pseudomonadota</taxon>
        <taxon>Betaproteobacteria</taxon>
        <taxon>Burkholderiales</taxon>
        <taxon>Comamonadaceae</taxon>
        <taxon>Ramlibacter</taxon>
    </lineage>
</organism>
<evidence type="ECO:0000313" key="4">
    <source>
        <dbReference type="EMBL" id="AMO25514.1"/>
    </source>
</evidence>
<dbReference type="AlphaFoldDB" id="A0A127JZZ6"/>
<evidence type="ECO:0000256" key="2">
    <source>
        <dbReference type="ARBA" id="ARBA00023276"/>
    </source>
</evidence>
<evidence type="ECO:0000313" key="5">
    <source>
        <dbReference type="Proteomes" id="UP000070433"/>
    </source>
</evidence>